<evidence type="ECO:0008006" key="4">
    <source>
        <dbReference type="Google" id="ProtNLM"/>
    </source>
</evidence>
<proteinExistence type="predicted"/>
<dbReference type="InterPro" id="IPR036397">
    <property type="entry name" value="RNaseH_sf"/>
</dbReference>
<sequence length="118" mass="13301">MERTKTADGKHGLLLQVPAGPPSPSAQEKTFGGTEPNHLHDNARSHNAAAVKDFLCCWQWDILEHPPQSLDMSPCEYDLFAKVKEPLRGTRYNTRDQLIHAKWRSIRNINKDGRADGV</sequence>
<evidence type="ECO:0000256" key="1">
    <source>
        <dbReference type="SAM" id="MobiDB-lite"/>
    </source>
</evidence>
<gene>
    <name evidence="2" type="ORF">ANN_09414</name>
</gene>
<reference evidence="2 3" key="1">
    <citation type="journal article" date="2022" name="Allergy">
        <title>Genome assembly and annotation of Periplaneta americana reveal a comprehensive cockroach allergen profile.</title>
        <authorList>
            <person name="Wang L."/>
            <person name="Xiong Q."/>
            <person name="Saelim N."/>
            <person name="Wang L."/>
            <person name="Nong W."/>
            <person name="Wan A.T."/>
            <person name="Shi M."/>
            <person name="Liu X."/>
            <person name="Cao Q."/>
            <person name="Hui J.H.L."/>
            <person name="Sookrung N."/>
            <person name="Leung T.F."/>
            <person name="Tungtrongchitr A."/>
            <person name="Tsui S.K.W."/>
        </authorList>
    </citation>
    <scope>NUCLEOTIDE SEQUENCE [LARGE SCALE GENOMIC DNA]</scope>
    <source>
        <strain evidence="2">PWHHKU_190912</strain>
    </source>
</reference>
<comment type="caution">
    <text evidence="2">The sequence shown here is derived from an EMBL/GenBank/DDBJ whole genome shotgun (WGS) entry which is preliminary data.</text>
</comment>
<feature type="compositionally biased region" description="Basic and acidic residues" evidence="1">
    <location>
        <begin position="1"/>
        <end position="11"/>
    </location>
</feature>
<keyword evidence="3" id="KW-1185">Reference proteome</keyword>
<organism evidence="2 3">
    <name type="scientific">Periplaneta americana</name>
    <name type="common">American cockroach</name>
    <name type="synonym">Blatta americana</name>
    <dbReference type="NCBI Taxonomy" id="6978"/>
    <lineage>
        <taxon>Eukaryota</taxon>
        <taxon>Metazoa</taxon>
        <taxon>Ecdysozoa</taxon>
        <taxon>Arthropoda</taxon>
        <taxon>Hexapoda</taxon>
        <taxon>Insecta</taxon>
        <taxon>Pterygota</taxon>
        <taxon>Neoptera</taxon>
        <taxon>Polyneoptera</taxon>
        <taxon>Dictyoptera</taxon>
        <taxon>Blattodea</taxon>
        <taxon>Blattoidea</taxon>
        <taxon>Blattidae</taxon>
        <taxon>Blattinae</taxon>
        <taxon>Periplaneta</taxon>
    </lineage>
</organism>
<dbReference type="EMBL" id="JAJSOF020000005">
    <property type="protein sequence ID" value="KAJ4447407.1"/>
    <property type="molecule type" value="Genomic_DNA"/>
</dbReference>
<dbReference type="Proteomes" id="UP001148838">
    <property type="component" value="Unassembled WGS sequence"/>
</dbReference>
<dbReference type="InterPro" id="IPR052709">
    <property type="entry name" value="Transposase-MT_Hybrid"/>
</dbReference>
<name>A0ABQ8TNS9_PERAM</name>
<evidence type="ECO:0000313" key="2">
    <source>
        <dbReference type="EMBL" id="KAJ4447407.1"/>
    </source>
</evidence>
<dbReference type="Gene3D" id="3.30.420.10">
    <property type="entry name" value="Ribonuclease H-like superfamily/Ribonuclease H"/>
    <property type="match status" value="1"/>
</dbReference>
<dbReference type="PANTHER" id="PTHR46060">
    <property type="entry name" value="MARINER MOS1 TRANSPOSASE-LIKE PROTEIN"/>
    <property type="match status" value="1"/>
</dbReference>
<dbReference type="PANTHER" id="PTHR46060:SF1">
    <property type="entry name" value="MARINER MOS1 TRANSPOSASE-LIKE PROTEIN"/>
    <property type="match status" value="1"/>
</dbReference>
<feature type="region of interest" description="Disordered" evidence="1">
    <location>
        <begin position="1"/>
        <end position="41"/>
    </location>
</feature>
<protein>
    <recommendedName>
        <fullName evidence="4">Mariner Mos1 transposase</fullName>
    </recommendedName>
</protein>
<evidence type="ECO:0000313" key="3">
    <source>
        <dbReference type="Proteomes" id="UP001148838"/>
    </source>
</evidence>
<accession>A0ABQ8TNS9</accession>